<accession>A0ABR5MZL4</accession>
<gene>
    <name evidence="4" type="ORF">AN963_29410</name>
</gene>
<dbReference type="Proteomes" id="UP000051063">
    <property type="component" value="Unassembled WGS sequence"/>
</dbReference>
<dbReference type="InterPro" id="IPR035965">
    <property type="entry name" value="PAS-like_dom_sf"/>
</dbReference>
<organism evidence="4 5">
    <name type="scientific">Brevibacillus choshinensis</name>
    <dbReference type="NCBI Taxonomy" id="54911"/>
    <lineage>
        <taxon>Bacteria</taxon>
        <taxon>Bacillati</taxon>
        <taxon>Bacillota</taxon>
        <taxon>Bacilli</taxon>
        <taxon>Bacillales</taxon>
        <taxon>Paenibacillaceae</taxon>
        <taxon>Brevibacillus</taxon>
    </lineage>
</organism>
<dbReference type="CDD" id="cd00009">
    <property type="entry name" value="AAA"/>
    <property type="match status" value="1"/>
</dbReference>
<reference evidence="4 5" key="1">
    <citation type="submission" date="2015-09" db="EMBL/GenBank/DDBJ databases">
        <title>Genome sequencing project for genomic taxonomy and phylogenomics of Bacillus-like bacteria.</title>
        <authorList>
            <person name="Liu B."/>
            <person name="Wang J."/>
            <person name="Zhu Y."/>
            <person name="Liu G."/>
            <person name="Chen Q."/>
            <person name="Chen Z."/>
            <person name="Lan J."/>
            <person name="Che J."/>
            <person name="Ge C."/>
            <person name="Shi H."/>
            <person name="Pan Z."/>
            <person name="Liu X."/>
        </authorList>
    </citation>
    <scope>NUCLEOTIDE SEQUENCE [LARGE SCALE GENOMIC DNA]</scope>
    <source>
        <strain evidence="4 5">DSM 8552</strain>
    </source>
</reference>
<dbReference type="SMART" id="SM00091">
    <property type="entry name" value="PAS"/>
    <property type="match status" value="1"/>
</dbReference>
<dbReference type="InterPro" id="IPR000014">
    <property type="entry name" value="PAS"/>
</dbReference>
<dbReference type="Gene3D" id="3.40.50.300">
    <property type="entry name" value="P-loop containing nucleotide triphosphate hydrolases"/>
    <property type="match status" value="1"/>
</dbReference>
<dbReference type="InterPro" id="IPR036388">
    <property type="entry name" value="WH-like_DNA-bd_sf"/>
</dbReference>
<dbReference type="SMART" id="SM00382">
    <property type="entry name" value="AAA"/>
    <property type="match status" value="1"/>
</dbReference>
<dbReference type="PROSITE" id="PS50045">
    <property type="entry name" value="SIGMA54_INTERACT_4"/>
    <property type="match status" value="1"/>
</dbReference>
<dbReference type="InterPro" id="IPR013668">
    <property type="entry name" value="RNase_R_HTH_12"/>
</dbReference>
<proteinExistence type="predicted"/>
<feature type="domain" description="Sigma-54 factor interaction" evidence="3">
    <location>
        <begin position="336"/>
        <end position="561"/>
    </location>
</feature>
<protein>
    <submittedName>
        <fullName evidence="4">Transcriptional regulator</fullName>
    </submittedName>
</protein>
<dbReference type="SUPFAM" id="SSF52540">
    <property type="entry name" value="P-loop containing nucleoside triphosphate hydrolases"/>
    <property type="match status" value="1"/>
</dbReference>
<dbReference type="PANTHER" id="PTHR32071">
    <property type="entry name" value="TRANSCRIPTIONAL REGULATORY PROTEIN"/>
    <property type="match status" value="1"/>
</dbReference>
<dbReference type="InterPro" id="IPR025943">
    <property type="entry name" value="Sigma_54_int_dom_ATP-bd_2"/>
</dbReference>
<dbReference type="Pfam" id="PF25601">
    <property type="entry name" value="AAA_lid_14"/>
    <property type="match status" value="1"/>
</dbReference>
<dbReference type="PANTHER" id="PTHR32071:SF57">
    <property type="entry name" value="C4-DICARBOXYLATE TRANSPORT TRANSCRIPTIONAL REGULATORY PROTEIN DCTD"/>
    <property type="match status" value="1"/>
</dbReference>
<keyword evidence="1" id="KW-0547">Nucleotide-binding</keyword>
<dbReference type="Pfam" id="PF08461">
    <property type="entry name" value="WHD_RNase_R"/>
    <property type="match status" value="1"/>
</dbReference>
<sequence length="675" mass="75799">MDHTIVLIAKGTDTLDFLLKELKAYFEPYCRVVGYASQQYIPDLRQASHVFLTTKSPELYTIARQAVADEVPITVLNRFFELRKLKALMQIPPGTTVPVMNNSPVTAQEVIQNLMEANVDHLNYIPFHPGCSFDDPTIQYAVIMSIPDVPPPPHLELIDLGFRKIHIHDLIDIGRKVGVPVEWEREYLSAFIAEMSELSKLLGTSYAEVQKLNSQLQSTFQAVRDPVIACNQQGQITFINDVAVEMFCPHEPDVVGQPYAVLAEHSFLEPFFEQEGQEDTLVTLAHKQFIVSSQSIRRRHERLGFVCTLKDVTEIQRLRTQLIQRGHTATYTFADIKGKSEPIQKAMEVSKKMAKNNQTILLLGENGTGKELFAHAIHQHSLRKNGPFVAINCASLPENLLESELFGYEDGAFTGARKGGKPGLFEQADGGTIFLDEIGDISSAIQVKLLRVLQEKQVIRVGGTGVLSVDSRVIAATNRDLEAAVVQGQFREDLFYRLAVLPIEIPSLRERISDIPLLIEDHLNGQGIRKTWSPDVMELLLSHDWRGNIRELKNVVDYATAVCEKSVITINDLPKRLTDRFTEKSIAASSAFRATDERDVDLLLCLYQYYVTNKPVGRYQLAHSPALRSNGWTESALRNKLKQLEERGLVRSGTTRQGTTITLDGIDMLRSLARI</sequence>
<dbReference type="Gene3D" id="1.10.10.10">
    <property type="entry name" value="Winged helix-like DNA-binding domain superfamily/Winged helix DNA-binding domain"/>
    <property type="match status" value="1"/>
</dbReference>
<keyword evidence="5" id="KW-1185">Reference proteome</keyword>
<evidence type="ECO:0000313" key="5">
    <source>
        <dbReference type="Proteomes" id="UP000051063"/>
    </source>
</evidence>
<dbReference type="InterPro" id="IPR058031">
    <property type="entry name" value="AAA_lid_NorR"/>
</dbReference>
<dbReference type="SUPFAM" id="SSF55785">
    <property type="entry name" value="PYP-like sensor domain (PAS domain)"/>
    <property type="match status" value="1"/>
</dbReference>
<dbReference type="EMBL" id="LJJB01000015">
    <property type="protein sequence ID" value="KQL43561.1"/>
    <property type="molecule type" value="Genomic_DNA"/>
</dbReference>
<name>A0ABR5MZL4_BRECH</name>
<evidence type="ECO:0000259" key="3">
    <source>
        <dbReference type="PROSITE" id="PS50045"/>
    </source>
</evidence>
<dbReference type="Gene3D" id="1.10.8.60">
    <property type="match status" value="1"/>
</dbReference>
<dbReference type="PROSITE" id="PS00676">
    <property type="entry name" value="SIGMA54_INTERACT_2"/>
    <property type="match status" value="1"/>
</dbReference>
<dbReference type="CDD" id="cd00130">
    <property type="entry name" value="PAS"/>
    <property type="match status" value="1"/>
</dbReference>
<dbReference type="InterPro" id="IPR027417">
    <property type="entry name" value="P-loop_NTPase"/>
</dbReference>
<dbReference type="Pfam" id="PF00158">
    <property type="entry name" value="Sigma54_activat"/>
    <property type="match status" value="1"/>
</dbReference>
<keyword evidence="2" id="KW-0067">ATP-binding</keyword>
<dbReference type="InterPro" id="IPR002078">
    <property type="entry name" value="Sigma_54_int"/>
</dbReference>
<dbReference type="Gene3D" id="3.30.450.20">
    <property type="entry name" value="PAS domain"/>
    <property type="match status" value="1"/>
</dbReference>
<evidence type="ECO:0000256" key="1">
    <source>
        <dbReference type="ARBA" id="ARBA00022741"/>
    </source>
</evidence>
<comment type="caution">
    <text evidence="4">The sequence shown here is derived from an EMBL/GenBank/DDBJ whole genome shotgun (WGS) entry which is preliminary data.</text>
</comment>
<evidence type="ECO:0000313" key="4">
    <source>
        <dbReference type="EMBL" id="KQL43561.1"/>
    </source>
</evidence>
<evidence type="ECO:0000256" key="2">
    <source>
        <dbReference type="ARBA" id="ARBA00022840"/>
    </source>
</evidence>
<dbReference type="InterPro" id="IPR003593">
    <property type="entry name" value="AAA+_ATPase"/>
</dbReference>
<dbReference type="RefSeq" id="WP_055748101.1">
    <property type="nucleotide sequence ID" value="NZ_LJJB01000015.1"/>
</dbReference>